<evidence type="ECO:0000313" key="7">
    <source>
        <dbReference type="EMBL" id="KAL1559487.1"/>
    </source>
</evidence>
<dbReference type="Pfam" id="PF06839">
    <property type="entry name" value="Zn_ribbon_GRF"/>
    <property type="match status" value="1"/>
</dbReference>
<evidence type="ECO:0000256" key="1">
    <source>
        <dbReference type="ARBA" id="ARBA00022723"/>
    </source>
</evidence>
<evidence type="ECO:0000256" key="5">
    <source>
        <dbReference type="SAM" id="Phobius"/>
    </source>
</evidence>
<keyword evidence="8" id="KW-1185">Reference proteome</keyword>
<comment type="caution">
    <text evidence="7">The sequence shown here is derived from an EMBL/GenBank/DDBJ whole genome shotgun (WGS) entry which is preliminary data.</text>
</comment>
<dbReference type="Proteomes" id="UP001567538">
    <property type="component" value="Unassembled WGS sequence"/>
</dbReference>
<dbReference type="EMBL" id="JBEAFC010000004">
    <property type="protein sequence ID" value="KAL1559487.1"/>
    <property type="molecule type" value="Genomic_DNA"/>
</dbReference>
<dbReference type="InterPro" id="IPR010666">
    <property type="entry name" value="Znf_GRF"/>
</dbReference>
<feature type="transmembrane region" description="Helical" evidence="5">
    <location>
        <begin position="99"/>
        <end position="119"/>
    </location>
</feature>
<accession>A0ABD1HTH7</accession>
<dbReference type="PROSITE" id="PS51999">
    <property type="entry name" value="ZF_GRF"/>
    <property type="match status" value="1"/>
</dbReference>
<reference evidence="7 8" key="1">
    <citation type="submission" date="2024-06" db="EMBL/GenBank/DDBJ databases">
        <title>A chromosome level genome sequence of Diviner's sage (Salvia divinorum).</title>
        <authorList>
            <person name="Ford S.A."/>
            <person name="Ro D.-K."/>
            <person name="Ness R.W."/>
            <person name="Phillips M.A."/>
        </authorList>
    </citation>
    <scope>NUCLEOTIDE SEQUENCE [LARGE SCALE GENOMIC DNA]</scope>
    <source>
        <strain evidence="7">SAF-2024a</strain>
        <tissue evidence="7">Leaf</tissue>
    </source>
</reference>
<evidence type="ECO:0000313" key="8">
    <source>
        <dbReference type="Proteomes" id="UP001567538"/>
    </source>
</evidence>
<feature type="domain" description="GRF-type" evidence="6">
    <location>
        <begin position="8"/>
        <end position="50"/>
    </location>
</feature>
<keyword evidence="5" id="KW-1133">Transmembrane helix</keyword>
<organism evidence="7 8">
    <name type="scientific">Salvia divinorum</name>
    <name type="common">Maria pastora</name>
    <name type="synonym">Diviner's sage</name>
    <dbReference type="NCBI Taxonomy" id="28513"/>
    <lineage>
        <taxon>Eukaryota</taxon>
        <taxon>Viridiplantae</taxon>
        <taxon>Streptophyta</taxon>
        <taxon>Embryophyta</taxon>
        <taxon>Tracheophyta</taxon>
        <taxon>Spermatophyta</taxon>
        <taxon>Magnoliopsida</taxon>
        <taxon>eudicotyledons</taxon>
        <taxon>Gunneridae</taxon>
        <taxon>Pentapetalae</taxon>
        <taxon>asterids</taxon>
        <taxon>lamiids</taxon>
        <taxon>Lamiales</taxon>
        <taxon>Lamiaceae</taxon>
        <taxon>Nepetoideae</taxon>
        <taxon>Mentheae</taxon>
        <taxon>Salviinae</taxon>
        <taxon>Salvia</taxon>
        <taxon>Salvia subgen. Calosphace</taxon>
    </lineage>
</organism>
<evidence type="ECO:0000256" key="3">
    <source>
        <dbReference type="ARBA" id="ARBA00022833"/>
    </source>
</evidence>
<keyword evidence="5" id="KW-0472">Membrane</keyword>
<evidence type="ECO:0000256" key="4">
    <source>
        <dbReference type="PROSITE-ProRule" id="PRU01343"/>
    </source>
</evidence>
<proteinExistence type="predicted"/>
<dbReference type="AlphaFoldDB" id="A0ABD1HTH7"/>
<gene>
    <name evidence="7" type="ORF">AAHA92_09824</name>
</gene>
<sequence length="123" mass="13361">MADDIPDCGCGKRKMEMRCAGRSAMHAGRYYYKCPTNGKHPGSFKWCDEYHQEIPSRAPGVELEKTKRVTSSRNLTLADGVGFEGGCSHCCGNKTPNALTAHVIIGFMSLVLILLGILIGKAL</sequence>
<keyword evidence="2 4" id="KW-0863">Zinc-finger</keyword>
<keyword evidence="3" id="KW-0862">Zinc</keyword>
<protein>
    <recommendedName>
        <fullName evidence="6">GRF-type domain-containing protein</fullName>
    </recommendedName>
</protein>
<evidence type="ECO:0000259" key="6">
    <source>
        <dbReference type="PROSITE" id="PS51999"/>
    </source>
</evidence>
<name>A0ABD1HTH7_SALDI</name>
<keyword evidence="5" id="KW-0812">Transmembrane</keyword>
<evidence type="ECO:0000256" key="2">
    <source>
        <dbReference type="ARBA" id="ARBA00022771"/>
    </source>
</evidence>
<dbReference type="GO" id="GO:0008270">
    <property type="term" value="F:zinc ion binding"/>
    <property type="evidence" value="ECO:0007669"/>
    <property type="project" value="UniProtKB-KW"/>
</dbReference>
<keyword evidence="1" id="KW-0479">Metal-binding</keyword>